<evidence type="ECO:0000313" key="1">
    <source>
        <dbReference type="EMBL" id="PIU51122.1"/>
    </source>
</evidence>
<comment type="caution">
    <text evidence="1">The sequence shown here is derived from an EMBL/GenBank/DDBJ whole genome shotgun (WGS) entry which is preliminary data.</text>
</comment>
<reference evidence="2" key="1">
    <citation type="submission" date="2017-09" db="EMBL/GenBank/DDBJ databases">
        <title>Depth-based differentiation of microbial function through sediment-hosted aquifers and enrichment of novel symbionts in the deep terrestrial subsurface.</title>
        <authorList>
            <person name="Probst A.J."/>
            <person name="Ladd B."/>
            <person name="Jarett J.K."/>
            <person name="Geller-Mcgrath D.E."/>
            <person name="Sieber C.M.K."/>
            <person name="Emerson J.B."/>
            <person name="Anantharaman K."/>
            <person name="Thomas B.C."/>
            <person name="Malmstrom R."/>
            <person name="Stieglmeier M."/>
            <person name="Klingl A."/>
            <person name="Woyke T."/>
            <person name="Ryan C.M."/>
            <person name="Banfield J.F."/>
        </authorList>
    </citation>
    <scope>NUCLEOTIDE SEQUENCE [LARGE SCALE GENOMIC DNA]</scope>
</reference>
<dbReference type="EMBL" id="PEWN01000100">
    <property type="protein sequence ID" value="PIU51122.1"/>
    <property type="molecule type" value="Genomic_DNA"/>
</dbReference>
<dbReference type="AlphaFoldDB" id="A0A2M6ZFG8"/>
<evidence type="ECO:0000313" key="2">
    <source>
        <dbReference type="Proteomes" id="UP000229227"/>
    </source>
</evidence>
<organism evidence="1 2">
    <name type="scientific">Candidatus Desantisbacteria bacterium CG07_land_8_20_14_0_80_39_15</name>
    <dbReference type="NCBI Taxonomy" id="1974549"/>
    <lineage>
        <taxon>Bacteria</taxon>
        <taxon>Candidatus Desantisiibacteriota</taxon>
    </lineage>
</organism>
<dbReference type="Proteomes" id="UP000229227">
    <property type="component" value="Unassembled WGS sequence"/>
</dbReference>
<proteinExistence type="predicted"/>
<accession>A0A2M6ZFG8</accession>
<sequence length="173" mass="20138">LAAKIQKAKAEIGEKVIEAGEKLNGQELREKHKGLFVEAIGTDAEKLLIGQKIGELPEEIPFDEAHEGRRQVRFNYERKCFLDCIKVFTCAMDKKMCEILLNYHDREDVWPTLAMIVRRGGFVKLEGNKLYVRLRGFKNQIIDYAARHLCEDLNKMRPFTPDKFHFTVHYEVV</sequence>
<gene>
    <name evidence="1" type="ORF">COS91_06205</name>
</gene>
<feature type="non-terminal residue" evidence="1">
    <location>
        <position position="1"/>
    </location>
</feature>
<protein>
    <submittedName>
        <fullName evidence="1">Uncharacterized protein</fullName>
    </submittedName>
</protein>
<name>A0A2M6ZFG8_9BACT</name>